<comment type="caution">
    <text evidence="17">The sequence shown here is derived from an EMBL/GenBank/DDBJ whole genome shotgun (WGS) entry which is preliminary data.</text>
</comment>
<dbReference type="InterPro" id="IPR036097">
    <property type="entry name" value="HisK_dim/P_sf"/>
</dbReference>
<feature type="modified residue" description="Phosphohistidine" evidence="12">
    <location>
        <position position="1064"/>
    </location>
</feature>
<feature type="domain" description="Histidine kinase" evidence="14">
    <location>
        <begin position="519"/>
        <end position="743"/>
    </location>
</feature>
<evidence type="ECO:0000256" key="9">
    <source>
        <dbReference type="ARBA" id="ARBA00022989"/>
    </source>
</evidence>
<feature type="domain" description="Response regulatory" evidence="15">
    <location>
        <begin position="892"/>
        <end position="1006"/>
    </location>
</feature>
<keyword evidence="7" id="KW-0547">Nucleotide-binding</keyword>
<keyword evidence="8 17" id="KW-0067">ATP-binding</keyword>
<dbReference type="InterPro" id="IPR004358">
    <property type="entry name" value="Sig_transdc_His_kin-like_C"/>
</dbReference>
<evidence type="ECO:0000259" key="15">
    <source>
        <dbReference type="PROSITE" id="PS50110"/>
    </source>
</evidence>
<dbReference type="EC" id="2.7.13.3" evidence="3"/>
<evidence type="ECO:0000256" key="6">
    <source>
        <dbReference type="ARBA" id="ARBA00022692"/>
    </source>
</evidence>
<dbReference type="Pfam" id="PF02518">
    <property type="entry name" value="HATPase_c"/>
    <property type="match status" value="1"/>
</dbReference>
<dbReference type="InterPro" id="IPR001789">
    <property type="entry name" value="Sig_transdc_resp-reg_receiver"/>
</dbReference>
<dbReference type="CDD" id="cd17546">
    <property type="entry name" value="REC_hyHK_CKI1_RcsC-like"/>
    <property type="match status" value="1"/>
</dbReference>
<evidence type="ECO:0000256" key="12">
    <source>
        <dbReference type="PROSITE-ProRule" id="PRU00110"/>
    </source>
</evidence>
<dbReference type="Gene3D" id="3.30.565.10">
    <property type="entry name" value="Histidine kinase-like ATPase, C-terminal domain"/>
    <property type="match status" value="1"/>
</dbReference>
<dbReference type="InterPro" id="IPR005467">
    <property type="entry name" value="His_kinase_dom"/>
</dbReference>
<keyword evidence="9" id="KW-1133">Transmembrane helix</keyword>
<evidence type="ECO:0000259" key="14">
    <source>
        <dbReference type="PROSITE" id="PS50109"/>
    </source>
</evidence>
<evidence type="ECO:0000256" key="4">
    <source>
        <dbReference type="ARBA" id="ARBA00022475"/>
    </source>
</evidence>
<keyword evidence="4" id="KW-1003">Cell membrane</keyword>
<evidence type="ECO:0000256" key="2">
    <source>
        <dbReference type="ARBA" id="ARBA00004651"/>
    </source>
</evidence>
<dbReference type="PROSITE" id="PS50894">
    <property type="entry name" value="HPT"/>
    <property type="match status" value="1"/>
</dbReference>
<dbReference type="SUPFAM" id="SSF52172">
    <property type="entry name" value="CheY-like"/>
    <property type="match status" value="1"/>
</dbReference>
<proteinExistence type="predicted"/>
<dbReference type="Gene3D" id="1.10.287.130">
    <property type="match status" value="1"/>
</dbReference>
<evidence type="ECO:0000256" key="3">
    <source>
        <dbReference type="ARBA" id="ARBA00012438"/>
    </source>
</evidence>
<dbReference type="PROSITE" id="PS50110">
    <property type="entry name" value="RESPONSE_REGULATORY"/>
    <property type="match status" value="1"/>
</dbReference>
<evidence type="ECO:0000313" key="18">
    <source>
        <dbReference type="Proteomes" id="UP001172217"/>
    </source>
</evidence>
<dbReference type="SMART" id="SM00388">
    <property type="entry name" value="HisKA"/>
    <property type="match status" value="1"/>
</dbReference>
<dbReference type="SMART" id="SM00448">
    <property type="entry name" value="REC"/>
    <property type="match status" value="1"/>
</dbReference>
<dbReference type="Pfam" id="PF00072">
    <property type="entry name" value="Response_reg"/>
    <property type="match status" value="1"/>
</dbReference>
<reference evidence="17" key="1">
    <citation type="submission" date="2023-07" db="EMBL/GenBank/DDBJ databases">
        <title>A collection of bacterial strains from the Burkholderia cepacia Research Laboratory and Repository.</title>
        <authorList>
            <person name="Lipuma J."/>
            <person name="Spilker T."/>
            <person name="Caverly L."/>
        </authorList>
    </citation>
    <scope>NUCLEOTIDE SEQUENCE</scope>
    <source>
        <strain evidence="17">AU45194</strain>
    </source>
</reference>
<dbReference type="Gene3D" id="1.20.120.160">
    <property type="entry name" value="HPT domain"/>
    <property type="match status" value="1"/>
</dbReference>
<protein>
    <recommendedName>
        <fullName evidence="3">histidine kinase</fullName>
        <ecNumber evidence="3">2.7.13.3</ecNumber>
    </recommendedName>
</protein>
<dbReference type="CDD" id="cd00082">
    <property type="entry name" value="HisKA"/>
    <property type="match status" value="1"/>
</dbReference>
<keyword evidence="5 13" id="KW-0597">Phosphoprotein</keyword>
<accession>A0ABT8NXQ0</accession>
<evidence type="ECO:0000256" key="7">
    <source>
        <dbReference type="ARBA" id="ARBA00022741"/>
    </source>
</evidence>
<dbReference type="SUPFAM" id="SSF47384">
    <property type="entry name" value="Homodimeric domain of signal transducing histidine kinase"/>
    <property type="match status" value="1"/>
</dbReference>
<dbReference type="EMBL" id="JAUJQL010000014">
    <property type="protein sequence ID" value="MDN7526352.1"/>
    <property type="molecule type" value="Genomic_DNA"/>
</dbReference>
<dbReference type="InterPro" id="IPR003594">
    <property type="entry name" value="HATPase_dom"/>
</dbReference>
<dbReference type="InterPro" id="IPR036641">
    <property type="entry name" value="HPT_dom_sf"/>
</dbReference>
<comment type="subcellular location">
    <subcellularLocation>
        <location evidence="2">Cell membrane</location>
        <topology evidence="2">Multi-pass membrane protein</topology>
    </subcellularLocation>
</comment>
<dbReference type="PANTHER" id="PTHR45339:SF1">
    <property type="entry name" value="HYBRID SIGNAL TRANSDUCTION HISTIDINE KINASE J"/>
    <property type="match status" value="1"/>
</dbReference>
<keyword evidence="6" id="KW-0812">Transmembrane</keyword>
<dbReference type="RefSeq" id="WP_301771101.1">
    <property type="nucleotide sequence ID" value="NZ_JAUJQL010000014.1"/>
</dbReference>
<evidence type="ECO:0000256" key="11">
    <source>
        <dbReference type="ARBA" id="ARBA00023136"/>
    </source>
</evidence>
<dbReference type="InterPro" id="IPR008207">
    <property type="entry name" value="Sig_transdc_His_kin_Hpt_dom"/>
</dbReference>
<dbReference type="InterPro" id="IPR011006">
    <property type="entry name" value="CheY-like_superfamily"/>
</dbReference>
<organism evidence="17 18">
    <name type="scientific">Burkholderia orbicola</name>
    <dbReference type="NCBI Taxonomy" id="2978683"/>
    <lineage>
        <taxon>Bacteria</taxon>
        <taxon>Pseudomonadati</taxon>
        <taxon>Pseudomonadota</taxon>
        <taxon>Betaproteobacteria</taxon>
        <taxon>Burkholderiales</taxon>
        <taxon>Burkholderiaceae</taxon>
        <taxon>Burkholderia</taxon>
        <taxon>Burkholderia cepacia complex</taxon>
    </lineage>
</organism>
<dbReference type="PRINTS" id="PR00344">
    <property type="entry name" value="BCTRLSENSOR"/>
</dbReference>
<dbReference type="SMART" id="SM00387">
    <property type="entry name" value="HATPase_c"/>
    <property type="match status" value="1"/>
</dbReference>
<evidence type="ECO:0000259" key="16">
    <source>
        <dbReference type="PROSITE" id="PS50894"/>
    </source>
</evidence>
<evidence type="ECO:0000256" key="8">
    <source>
        <dbReference type="ARBA" id="ARBA00022840"/>
    </source>
</evidence>
<dbReference type="CDD" id="cd16922">
    <property type="entry name" value="HATPase_EvgS-ArcB-TorS-like"/>
    <property type="match status" value="1"/>
</dbReference>
<dbReference type="GO" id="GO:0005524">
    <property type="term" value="F:ATP binding"/>
    <property type="evidence" value="ECO:0007669"/>
    <property type="project" value="UniProtKB-KW"/>
</dbReference>
<dbReference type="SUPFAM" id="SSF47226">
    <property type="entry name" value="Histidine-containing phosphotransfer domain, HPT domain"/>
    <property type="match status" value="1"/>
</dbReference>
<dbReference type="Pfam" id="PF01627">
    <property type="entry name" value="Hpt"/>
    <property type="match status" value="1"/>
</dbReference>
<dbReference type="Proteomes" id="UP001172217">
    <property type="component" value="Unassembled WGS sequence"/>
</dbReference>
<name>A0ABT8NXQ0_9BURK</name>
<dbReference type="Pfam" id="PF00512">
    <property type="entry name" value="HisKA"/>
    <property type="match status" value="1"/>
</dbReference>
<evidence type="ECO:0000256" key="10">
    <source>
        <dbReference type="ARBA" id="ARBA00023012"/>
    </source>
</evidence>
<evidence type="ECO:0000256" key="1">
    <source>
        <dbReference type="ARBA" id="ARBA00000085"/>
    </source>
</evidence>
<dbReference type="SUPFAM" id="SSF55874">
    <property type="entry name" value="ATPase domain of HSP90 chaperone/DNA topoisomerase II/histidine kinase"/>
    <property type="match status" value="1"/>
</dbReference>
<dbReference type="InterPro" id="IPR036890">
    <property type="entry name" value="HATPase_C_sf"/>
</dbReference>
<keyword evidence="11" id="KW-0472">Membrane</keyword>
<feature type="modified residue" description="4-aspartylphosphate" evidence="13">
    <location>
        <position position="941"/>
    </location>
</feature>
<gene>
    <name evidence="17" type="ORF">QZM70_25770</name>
</gene>
<comment type="catalytic activity">
    <reaction evidence="1">
        <text>ATP + protein L-histidine = ADP + protein N-phospho-L-histidine.</text>
        <dbReference type="EC" id="2.7.13.3"/>
    </reaction>
</comment>
<feature type="domain" description="HPt" evidence="16">
    <location>
        <begin position="1025"/>
        <end position="1118"/>
    </location>
</feature>
<dbReference type="PANTHER" id="PTHR45339">
    <property type="entry name" value="HYBRID SIGNAL TRANSDUCTION HISTIDINE KINASE J"/>
    <property type="match status" value="1"/>
</dbReference>
<evidence type="ECO:0000256" key="5">
    <source>
        <dbReference type="ARBA" id="ARBA00022553"/>
    </source>
</evidence>
<dbReference type="InterPro" id="IPR003661">
    <property type="entry name" value="HisK_dim/P_dom"/>
</dbReference>
<keyword evidence="18" id="KW-1185">Reference proteome</keyword>
<dbReference type="PROSITE" id="PS50109">
    <property type="entry name" value="HIS_KIN"/>
    <property type="match status" value="1"/>
</dbReference>
<evidence type="ECO:0000256" key="13">
    <source>
        <dbReference type="PROSITE-ProRule" id="PRU00169"/>
    </source>
</evidence>
<sequence length="1118" mass="121396">MDELRRYHRFLMAGGRWAAALGILIALLAEGLVLTRTYVAGERQMFAVAHRLVQGRIAANEESFLSVLARAELSWNDEREVPQSVVERFRANGNLLYWKPFPAKSLKLLIAGAPGALLDDASIERYFQLARQIGRANIGESKVLGRQLTQVFFSPDQKIVAILPASAIDRPERLDDDAGRASFIKELTGGTGYLADEIPPSPHEGRLKVYWSRQLYPLPDGRKMVRLTSPVISDDKVEAILVNEVDPRELIVPVVGGTYDGIYAIVDDAGEIAATAASNGSSSALSDLMTRWRRSHRIDAGELVEQHADGRSMLAQRLGDTGYTLIYTYSWWDVVAAVWGKTVTAAVLLSTVLAVVWLLLFQLNRRVFLPMYARAKEVFESERLSRTVIETVPIGIGLVSTGSGELLYGGSAMKALAEIVDGGMPRLLAELSMRYARLRMVQRDSSAGPMFHEDVTLRTLDGGEIALQIRFTLGRYLGEDVLVAAFVDVTASQQLARQLHGAKEAADQANAAKSAFLATMSHEIRTPLNAILGNLELLAHSPLHPLQRDRLRTICTSSNGLLAIIEDVLDFSKIEAGKMQLEHVRFNIADVMTRSLAMFAPAALAKGIVLSGTFGTAIDQTMRGDPTRLGQVMNNLLSNAIKFTAAGKVTLTVSYEPASDDPRAGDRVVVSVADTGIGIGAAERRQLFKAFVQVDLSISRRFGGTGLGLALCQRLTAQMGGSVTVDSEEGKGSCFTVRLPLDRQDPVSGRAFADPRLFHGESVTFVSAADEWHTYAVPLMRAWGATVDAFRNPDDLGDVNGRLLVICGDRGSWSAESENRLVENCRAVVTCGVNGPLQPMRLARMLTVSCYSPRGLRAALEHVLNGKPLDTVRSADEHSEAELPPLQRLGLHVLVAEDNEVNRQLLHEQLTLLGCSVRTAADGVEALRILSDETFDVVLSDLNMPRLDGYVLANIMRERWPCTPIIAVTADATVDEHARCAELGIRAVVSKPLSLGNLARVLTMSVELDGARSVESDGGAAPVGEIAVSPAVVEAFHRACGKSLDALRNAHAHDDVPAMLAELHSLKGALGVIKLRDLGRQCGELERRIGASGLAESDKEWRSFAKALEALVSADRDS</sequence>
<dbReference type="Gene3D" id="3.40.50.2300">
    <property type="match status" value="1"/>
</dbReference>
<keyword evidence="10" id="KW-0902">Two-component regulatory system</keyword>
<evidence type="ECO:0000313" key="17">
    <source>
        <dbReference type="EMBL" id="MDN7526352.1"/>
    </source>
</evidence>